<evidence type="ECO:0000313" key="2">
    <source>
        <dbReference type="EMBL" id="TAX70963.1"/>
    </source>
</evidence>
<dbReference type="EMBL" id="SIPC01000001">
    <property type="protein sequence ID" value="TAX70963.1"/>
    <property type="molecule type" value="Genomic_DNA"/>
</dbReference>
<comment type="caution">
    <text evidence="2">The sequence shown here is derived from an EMBL/GenBank/DDBJ whole genome shotgun (WGS) entry which is preliminary data.</text>
</comment>
<reference evidence="2 3" key="1">
    <citation type="submission" date="2019-02" db="EMBL/GenBank/DDBJ databases">
        <title>The genomic architecture of introgression among sibling species of bacteria.</title>
        <authorList>
            <person name="Cavassim M.I.A."/>
            <person name="Moeskjaer S."/>
            <person name="Moslemi C."/>
            <person name="Fields B."/>
            <person name="Bachmann A."/>
            <person name="Vilhjalmsson B."/>
            <person name="Schierup M.H."/>
            <person name="Young J.P.W."/>
            <person name="Andersen S.U."/>
        </authorList>
    </citation>
    <scope>NUCLEOTIDE SEQUENCE [LARGE SCALE GENOMIC DNA]</scope>
    <source>
        <strain evidence="2 3">SM145A</strain>
    </source>
</reference>
<keyword evidence="1" id="KW-1133">Transmembrane helix</keyword>
<name>A0A4Q8XWD4_RHILE</name>
<evidence type="ECO:0000256" key="1">
    <source>
        <dbReference type="SAM" id="Phobius"/>
    </source>
</evidence>
<sequence length="255" mass="27808">MTVRPITEDDLQAFVDNALDAERHRDVSEYLLANPEAAARVSTYRTQAAALRSAMEPVAREPVPSRLNLKTIMAARPASQRPQWFRLAAAAVLMLTVGATGGWITRGYTLPSMEGVAALAQEASASYSVFAPDRLRPVEVRFDGSENLQQFAAATLGRSAAIPDLSKSGYRLMGGRVIPTARGPGFMLMYDNDKGSRIVMLARHMTVDQDKPMVKSGKDDIRGWSWAKNGMGYSLVGSLPSEELHPIADEVRSQV</sequence>
<proteinExistence type="predicted"/>
<dbReference type="RefSeq" id="WP_130667551.1">
    <property type="nucleotide sequence ID" value="NZ_SIOH01000001.1"/>
</dbReference>
<protein>
    <submittedName>
        <fullName evidence="2">Anti-sigma factor</fullName>
    </submittedName>
</protein>
<keyword evidence="1" id="KW-0812">Transmembrane</keyword>
<organism evidence="2 3">
    <name type="scientific">Rhizobium leguminosarum</name>
    <dbReference type="NCBI Taxonomy" id="384"/>
    <lineage>
        <taxon>Bacteria</taxon>
        <taxon>Pseudomonadati</taxon>
        <taxon>Pseudomonadota</taxon>
        <taxon>Alphaproteobacteria</taxon>
        <taxon>Hyphomicrobiales</taxon>
        <taxon>Rhizobiaceae</taxon>
        <taxon>Rhizobium/Agrobacterium group</taxon>
        <taxon>Rhizobium</taxon>
    </lineage>
</organism>
<gene>
    <name evidence="2" type="ORF">ELI03_04005</name>
</gene>
<keyword evidence="1" id="KW-0472">Membrane</keyword>
<feature type="transmembrane region" description="Helical" evidence="1">
    <location>
        <begin position="84"/>
        <end position="104"/>
    </location>
</feature>
<accession>A0A4Q8XWD4</accession>
<evidence type="ECO:0000313" key="3">
    <source>
        <dbReference type="Proteomes" id="UP000293652"/>
    </source>
</evidence>
<dbReference type="AlphaFoldDB" id="A0A4Q8XWD4"/>
<dbReference type="Proteomes" id="UP000293652">
    <property type="component" value="Unassembled WGS sequence"/>
</dbReference>